<dbReference type="EMBL" id="JAUUTY010000001">
    <property type="protein sequence ID" value="KAK1693870.1"/>
    <property type="molecule type" value="Genomic_DNA"/>
</dbReference>
<accession>A0AAD8TXJ9</accession>
<name>A0AAD8TXJ9_LOLMU</name>
<sequence>MADEPIKYEYLPAEHKKKYDDLKAIFEADLIGSFEKTRSRGIGFKGFQPEGALEGMDLSLPSEDRTRALRQEINYAVAHALHRHSESLVNTLERVAPVVQEIMKHRSTEQGSPAYVVYKVGGDPGDYQFLYEPPKEIPHGYVCTYVPDCNNG</sequence>
<dbReference type="AlphaFoldDB" id="A0AAD8TXJ9"/>
<gene>
    <name evidence="1" type="ORF">QYE76_010567</name>
</gene>
<protein>
    <submittedName>
        <fullName evidence="1">Uncharacterized protein</fullName>
    </submittedName>
</protein>
<proteinExistence type="predicted"/>
<evidence type="ECO:0000313" key="2">
    <source>
        <dbReference type="Proteomes" id="UP001231189"/>
    </source>
</evidence>
<dbReference type="Proteomes" id="UP001231189">
    <property type="component" value="Unassembled WGS sequence"/>
</dbReference>
<reference evidence="1" key="1">
    <citation type="submission" date="2023-07" db="EMBL/GenBank/DDBJ databases">
        <title>A chromosome-level genome assembly of Lolium multiflorum.</title>
        <authorList>
            <person name="Chen Y."/>
            <person name="Copetti D."/>
            <person name="Kolliker R."/>
            <person name="Studer B."/>
        </authorList>
    </citation>
    <scope>NUCLEOTIDE SEQUENCE</scope>
    <source>
        <strain evidence="1">02402/16</strain>
        <tissue evidence="1">Leaf</tissue>
    </source>
</reference>
<organism evidence="1 2">
    <name type="scientific">Lolium multiflorum</name>
    <name type="common">Italian ryegrass</name>
    <name type="synonym">Lolium perenne subsp. multiflorum</name>
    <dbReference type="NCBI Taxonomy" id="4521"/>
    <lineage>
        <taxon>Eukaryota</taxon>
        <taxon>Viridiplantae</taxon>
        <taxon>Streptophyta</taxon>
        <taxon>Embryophyta</taxon>
        <taxon>Tracheophyta</taxon>
        <taxon>Spermatophyta</taxon>
        <taxon>Magnoliopsida</taxon>
        <taxon>Liliopsida</taxon>
        <taxon>Poales</taxon>
        <taxon>Poaceae</taxon>
        <taxon>BOP clade</taxon>
        <taxon>Pooideae</taxon>
        <taxon>Poodae</taxon>
        <taxon>Poeae</taxon>
        <taxon>Poeae Chloroplast Group 2 (Poeae type)</taxon>
        <taxon>Loliodinae</taxon>
        <taxon>Loliinae</taxon>
        <taxon>Lolium</taxon>
    </lineage>
</organism>
<evidence type="ECO:0000313" key="1">
    <source>
        <dbReference type="EMBL" id="KAK1693870.1"/>
    </source>
</evidence>
<keyword evidence="2" id="KW-1185">Reference proteome</keyword>
<comment type="caution">
    <text evidence="1">The sequence shown here is derived from an EMBL/GenBank/DDBJ whole genome shotgun (WGS) entry which is preliminary data.</text>
</comment>